<name>A0AAP0ELS0_9MAGN</name>
<evidence type="ECO:0000313" key="2">
    <source>
        <dbReference type="Proteomes" id="UP001420932"/>
    </source>
</evidence>
<proteinExistence type="predicted"/>
<dbReference type="Proteomes" id="UP001420932">
    <property type="component" value="Unassembled WGS sequence"/>
</dbReference>
<dbReference type="EMBL" id="JBBNAF010000012">
    <property type="protein sequence ID" value="KAK9093092.1"/>
    <property type="molecule type" value="Genomic_DNA"/>
</dbReference>
<comment type="caution">
    <text evidence="1">The sequence shown here is derived from an EMBL/GenBank/DDBJ whole genome shotgun (WGS) entry which is preliminary data.</text>
</comment>
<evidence type="ECO:0000313" key="1">
    <source>
        <dbReference type="EMBL" id="KAK9093092.1"/>
    </source>
</evidence>
<protein>
    <submittedName>
        <fullName evidence="1">Uncharacterized protein</fullName>
    </submittedName>
</protein>
<dbReference type="AlphaFoldDB" id="A0AAP0ELS0"/>
<reference evidence="1 2" key="1">
    <citation type="submission" date="2024-01" db="EMBL/GenBank/DDBJ databases">
        <title>Genome assemblies of Stephania.</title>
        <authorList>
            <person name="Yang L."/>
        </authorList>
    </citation>
    <scope>NUCLEOTIDE SEQUENCE [LARGE SCALE GENOMIC DNA]</scope>
    <source>
        <strain evidence="1">YNDBR</strain>
        <tissue evidence="1">Leaf</tissue>
    </source>
</reference>
<keyword evidence="2" id="KW-1185">Reference proteome</keyword>
<accession>A0AAP0ELS0</accession>
<sequence length="62" mass="7343">MWREGRWISLLHFMVRKMCSSNNHGPCPTQTTTHIWRREKRMVKIGRDFLELGVAFPDIPSS</sequence>
<gene>
    <name evidence="1" type="ORF">Syun_028003</name>
</gene>
<organism evidence="1 2">
    <name type="scientific">Stephania yunnanensis</name>
    <dbReference type="NCBI Taxonomy" id="152371"/>
    <lineage>
        <taxon>Eukaryota</taxon>
        <taxon>Viridiplantae</taxon>
        <taxon>Streptophyta</taxon>
        <taxon>Embryophyta</taxon>
        <taxon>Tracheophyta</taxon>
        <taxon>Spermatophyta</taxon>
        <taxon>Magnoliopsida</taxon>
        <taxon>Ranunculales</taxon>
        <taxon>Menispermaceae</taxon>
        <taxon>Menispermoideae</taxon>
        <taxon>Cissampelideae</taxon>
        <taxon>Stephania</taxon>
    </lineage>
</organism>